<dbReference type="PROSITE" id="PS51391">
    <property type="entry name" value="CID"/>
    <property type="match status" value="1"/>
</dbReference>
<evidence type="ECO:0000256" key="2">
    <source>
        <dbReference type="PROSITE-ProRule" id="PRU00176"/>
    </source>
</evidence>
<dbReference type="Gene3D" id="1.25.40.90">
    <property type="match status" value="1"/>
</dbReference>
<dbReference type="SUPFAM" id="SSF48464">
    <property type="entry name" value="ENTH/VHS domain"/>
    <property type="match status" value="1"/>
</dbReference>
<evidence type="ECO:0000256" key="1">
    <source>
        <dbReference type="ARBA" id="ARBA00022884"/>
    </source>
</evidence>
<dbReference type="OrthoDB" id="79367at2759"/>
<reference evidence="7" key="1">
    <citation type="submission" date="2017-02" db="UniProtKB">
        <authorList>
            <consortium name="WormBaseParasite"/>
        </authorList>
    </citation>
    <scope>IDENTIFICATION</scope>
</reference>
<dbReference type="Proteomes" id="UP000274131">
    <property type="component" value="Unassembled WGS sequence"/>
</dbReference>
<dbReference type="EMBL" id="UXUI01007186">
    <property type="protein sequence ID" value="VDD86090.1"/>
    <property type="molecule type" value="Genomic_DNA"/>
</dbReference>
<evidence type="ECO:0000259" key="4">
    <source>
        <dbReference type="PROSITE" id="PS51391"/>
    </source>
</evidence>
<dbReference type="SMART" id="SM00360">
    <property type="entry name" value="RRM"/>
    <property type="match status" value="1"/>
</dbReference>
<evidence type="ECO:0000313" key="5">
    <source>
        <dbReference type="EMBL" id="VDD86090.1"/>
    </source>
</evidence>
<dbReference type="Gene3D" id="3.30.70.330">
    <property type="match status" value="1"/>
</dbReference>
<sequence length="376" mass="43435">MQYFVNMGLVSLYELKPPISKNKIQEITKAAIRAIKYYKHVVFGVEKFLTKCKPEYKLPGMYCIDSIIRQSQHQYKEKDVFAARFAVNMLQTVVNLMSCKAEDTMKIVRVMNLWIVQKVYDEEIVRPWLEYCRKAHGSRGVTAFLIILYFLFQDNMPHTPPLEAHEEVTEGGISEKETLEIITNMNLDLGGMFTQDPNLLKRLNKIINEKLVERRELDSRRQGNIKVSSSDRAVFRFFTSLVASCTLWFGRLPSNCSEEDIRMSVIDAGEPKRINIIPSRACAYVTMKDRKAAFRVMERLQRGIQVAKRNVKVSQGLKEKFMDYWDSDRGVSQIPHSKLPENLEPLLEGGQLDVETLPSHLSGTVYMPKIRSFLYS</sequence>
<dbReference type="PANTHER" id="PTHR23140">
    <property type="entry name" value="RNA PROCESSING PROTEIN LD23810P"/>
    <property type="match status" value="1"/>
</dbReference>
<dbReference type="PANTHER" id="PTHR23140:SF4">
    <property type="entry name" value="PROTEIN CBR-NRD-1"/>
    <property type="match status" value="1"/>
</dbReference>
<dbReference type="PROSITE" id="PS50102">
    <property type="entry name" value="RRM"/>
    <property type="match status" value="1"/>
</dbReference>
<dbReference type="InterPro" id="IPR051485">
    <property type="entry name" value="SR-CTD_assoc_factor"/>
</dbReference>
<evidence type="ECO:0000313" key="7">
    <source>
        <dbReference type="WBParaSite" id="EVEC_0000152501-mRNA-1"/>
    </source>
</evidence>
<proteinExistence type="predicted"/>
<keyword evidence="6" id="KW-1185">Reference proteome</keyword>
<accession>A0A0N4UVP7</accession>
<dbReference type="WBParaSite" id="EVEC_0000152501-mRNA-1">
    <property type="protein sequence ID" value="EVEC_0000152501-mRNA-1"/>
    <property type="gene ID" value="EVEC_0000152501"/>
</dbReference>
<dbReference type="InterPro" id="IPR012677">
    <property type="entry name" value="Nucleotide-bd_a/b_plait_sf"/>
</dbReference>
<dbReference type="CDD" id="cd16983">
    <property type="entry name" value="CID_SCAF8_like"/>
    <property type="match status" value="1"/>
</dbReference>
<evidence type="ECO:0000313" key="6">
    <source>
        <dbReference type="Proteomes" id="UP000274131"/>
    </source>
</evidence>
<dbReference type="GO" id="GO:0005634">
    <property type="term" value="C:nucleus"/>
    <property type="evidence" value="ECO:0007669"/>
    <property type="project" value="TreeGrafter"/>
</dbReference>
<dbReference type="SMART" id="SM00582">
    <property type="entry name" value="RPR"/>
    <property type="match status" value="1"/>
</dbReference>
<keyword evidence="1 2" id="KW-0694">RNA-binding</keyword>
<dbReference type="InterPro" id="IPR000504">
    <property type="entry name" value="RRM_dom"/>
</dbReference>
<dbReference type="InterPro" id="IPR006569">
    <property type="entry name" value="CID_dom"/>
</dbReference>
<dbReference type="STRING" id="51028.A0A0N4UVP7"/>
<feature type="domain" description="RRM" evidence="3">
    <location>
        <begin position="245"/>
        <end position="318"/>
    </location>
</feature>
<gene>
    <name evidence="5" type="ORF">EVEC_LOCUS1233</name>
</gene>
<dbReference type="GO" id="GO:0003723">
    <property type="term" value="F:RNA binding"/>
    <property type="evidence" value="ECO:0007669"/>
    <property type="project" value="UniProtKB-UniRule"/>
</dbReference>
<evidence type="ECO:0000259" key="3">
    <source>
        <dbReference type="PROSITE" id="PS50102"/>
    </source>
</evidence>
<dbReference type="InterPro" id="IPR008942">
    <property type="entry name" value="ENTH_VHS"/>
</dbReference>
<dbReference type="InterPro" id="IPR035979">
    <property type="entry name" value="RBD_domain_sf"/>
</dbReference>
<dbReference type="AlphaFoldDB" id="A0A0N4UVP7"/>
<organism evidence="7">
    <name type="scientific">Enterobius vermicularis</name>
    <name type="common">Human pinworm</name>
    <dbReference type="NCBI Taxonomy" id="51028"/>
    <lineage>
        <taxon>Eukaryota</taxon>
        <taxon>Metazoa</taxon>
        <taxon>Ecdysozoa</taxon>
        <taxon>Nematoda</taxon>
        <taxon>Chromadorea</taxon>
        <taxon>Rhabditida</taxon>
        <taxon>Spirurina</taxon>
        <taxon>Oxyuridomorpha</taxon>
        <taxon>Oxyuroidea</taxon>
        <taxon>Oxyuridae</taxon>
        <taxon>Enterobius</taxon>
    </lineage>
</organism>
<dbReference type="SUPFAM" id="SSF54928">
    <property type="entry name" value="RNA-binding domain, RBD"/>
    <property type="match status" value="1"/>
</dbReference>
<feature type="domain" description="CID" evidence="4">
    <location>
        <begin position="1"/>
        <end position="136"/>
    </location>
</feature>
<dbReference type="Pfam" id="PF00076">
    <property type="entry name" value="RRM_1"/>
    <property type="match status" value="1"/>
</dbReference>
<reference evidence="5 6" key="2">
    <citation type="submission" date="2018-10" db="EMBL/GenBank/DDBJ databases">
        <authorList>
            <consortium name="Pathogen Informatics"/>
        </authorList>
    </citation>
    <scope>NUCLEOTIDE SEQUENCE [LARGE SCALE GENOMIC DNA]</scope>
</reference>
<dbReference type="Pfam" id="PF04818">
    <property type="entry name" value="CID"/>
    <property type="match status" value="1"/>
</dbReference>
<name>A0A0N4UVP7_ENTVE</name>
<protein>
    <submittedName>
        <fullName evidence="7">CID domain-containing protein</fullName>
    </submittedName>
</protein>